<dbReference type="AlphaFoldDB" id="A0A9X3ULL2"/>
<keyword evidence="2" id="KW-1185">Reference proteome</keyword>
<sequence length="209" mass="23871">MAKLPRTHFPQAEDKPLRKAVRRLRWFVQAFSSQISELSADTGIEFEIDRSKLRAVFLDWVKTFEGQKPSDAEAKANYITFAAGAMLRELVDGKPLKAVRLPENVNRSNPAYFWPEGYAYLAFCMNVRAAVIAQELDLETDIAPEFENIRTWWSFKENACEDSATAIGFFELFVGDNPNWSAPQVFSAAHAHDNAKRMFQRNMERLGNT</sequence>
<comment type="caution">
    <text evidence="1">The sequence shown here is derived from an EMBL/GenBank/DDBJ whole genome shotgun (WGS) entry which is preliminary data.</text>
</comment>
<evidence type="ECO:0000313" key="2">
    <source>
        <dbReference type="Proteomes" id="UP001151234"/>
    </source>
</evidence>
<accession>A0A9X3ULL2</accession>
<dbReference type="RefSeq" id="WP_267992643.1">
    <property type="nucleotide sequence ID" value="NZ_JAPJZI010000001.1"/>
</dbReference>
<organism evidence="1 2">
    <name type="scientific">Hoeflea prorocentri</name>
    <dbReference type="NCBI Taxonomy" id="1922333"/>
    <lineage>
        <taxon>Bacteria</taxon>
        <taxon>Pseudomonadati</taxon>
        <taxon>Pseudomonadota</taxon>
        <taxon>Alphaproteobacteria</taxon>
        <taxon>Hyphomicrobiales</taxon>
        <taxon>Rhizobiaceae</taxon>
        <taxon>Hoeflea</taxon>
    </lineage>
</organism>
<dbReference type="Proteomes" id="UP001151234">
    <property type="component" value="Unassembled WGS sequence"/>
</dbReference>
<evidence type="ECO:0000313" key="1">
    <source>
        <dbReference type="EMBL" id="MDA5400818.1"/>
    </source>
</evidence>
<reference evidence="1" key="1">
    <citation type="submission" date="2022-11" db="EMBL/GenBank/DDBJ databases">
        <title>Draft genome sequence of Hoeflea poritis E7-10 and Hoeflea prorocentri PM5-8, separated from scleractinian coral Porites lutea and marine dinoflagellate.</title>
        <authorList>
            <person name="Zhang G."/>
            <person name="Wei Q."/>
            <person name="Cai L."/>
        </authorList>
    </citation>
    <scope>NUCLEOTIDE SEQUENCE</scope>
    <source>
        <strain evidence="1">PM5-8</strain>
    </source>
</reference>
<dbReference type="EMBL" id="JAPJZI010000001">
    <property type="protein sequence ID" value="MDA5400818.1"/>
    <property type="molecule type" value="Genomic_DNA"/>
</dbReference>
<name>A0A9X3ULL2_9HYPH</name>
<protein>
    <submittedName>
        <fullName evidence="1">Uncharacterized protein</fullName>
    </submittedName>
</protein>
<gene>
    <name evidence="1" type="ORF">OQ273_19750</name>
</gene>
<proteinExistence type="predicted"/>